<dbReference type="InterPro" id="IPR012349">
    <property type="entry name" value="Split_barrel_FMN-bd"/>
</dbReference>
<dbReference type="Pfam" id="PF12900">
    <property type="entry name" value="Pyridox_ox_2"/>
    <property type="match status" value="1"/>
</dbReference>
<dbReference type="PANTHER" id="PTHR34071:SF2">
    <property type="entry name" value="FLAVIN-NUCLEOTIDE-BINDING PROTEIN"/>
    <property type="match status" value="1"/>
</dbReference>
<dbReference type="Gene3D" id="2.30.110.10">
    <property type="entry name" value="Electron Transport, Fmn-binding Protein, Chain A"/>
    <property type="match status" value="1"/>
</dbReference>
<evidence type="ECO:0000313" key="2">
    <source>
        <dbReference type="Proteomes" id="UP001060112"/>
    </source>
</evidence>
<gene>
    <name evidence="1" type="ORF">NMU03_03785</name>
</gene>
<protein>
    <submittedName>
        <fullName evidence="1">Pyridoxamine 5'-phosphate oxidase family protein</fullName>
    </submittedName>
</protein>
<name>A0ABY5I3N8_9FIRM</name>
<accession>A0ABY5I3N8</accession>
<dbReference type="SUPFAM" id="SSF50475">
    <property type="entry name" value="FMN-binding split barrel"/>
    <property type="match status" value="1"/>
</dbReference>
<dbReference type="PANTHER" id="PTHR34071">
    <property type="entry name" value="5-NITROIMIDAZOLE ANTIBIOTICS RESISTANCE PROTEIN, NIMA-FAMILY-RELATED PROTEIN-RELATED"/>
    <property type="match status" value="1"/>
</dbReference>
<organism evidence="1 2">
    <name type="scientific">Allocoprobacillus halotolerans</name>
    <dbReference type="NCBI Taxonomy" id="2944914"/>
    <lineage>
        <taxon>Bacteria</taxon>
        <taxon>Bacillati</taxon>
        <taxon>Bacillota</taxon>
        <taxon>Erysipelotrichia</taxon>
        <taxon>Erysipelotrichales</taxon>
        <taxon>Erysipelotrichaceae</taxon>
        <taxon>Allocoprobacillus</taxon>
    </lineage>
</organism>
<dbReference type="InterPro" id="IPR024747">
    <property type="entry name" value="Pyridox_Oxase-rel"/>
</dbReference>
<evidence type="ECO:0000313" key="1">
    <source>
        <dbReference type="EMBL" id="UTY39936.1"/>
    </source>
</evidence>
<dbReference type="EMBL" id="CP101620">
    <property type="protein sequence ID" value="UTY39936.1"/>
    <property type="molecule type" value="Genomic_DNA"/>
</dbReference>
<sequence>MRRKDREITDFHEIMNIINKCDTCRVALFDEEYPYIVPLNFGVDVQDEQVCFYFHGFTYLAFQLFSLMME</sequence>
<reference evidence="1" key="1">
    <citation type="submission" date="2022-07" db="EMBL/GenBank/DDBJ databases">
        <title>Faecal culturing of patients with breast cancer.</title>
        <authorList>
            <person name="Teng N.M.Y."/>
            <person name="Kiu R."/>
            <person name="Evans R."/>
            <person name="Baker D.J."/>
            <person name="Zenner C."/>
            <person name="Robinson S.D."/>
            <person name="Hall L.J."/>
        </authorList>
    </citation>
    <scope>NUCLEOTIDE SEQUENCE</scope>
    <source>
        <strain evidence="1">LH1062</strain>
    </source>
</reference>
<proteinExistence type="predicted"/>
<keyword evidence="2" id="KW-1185">Reference proteome</keyword>
<dbReference type="RefSeq" id="WP_290141373.1">
    <property type="nucleotide sequence ID" value="NZ_CP101620.1"/>
</dbReference>
<dbReference type="Proteomes" id="UP001060112">
    <property type="component" value="Chromosome"/>
</dbReference>